<organism evidence="9 10">
    <name type="scientific">Marinibaculum pumilum</name>
    <dbReference type="NCBI Taxonomy" id="1766165"/>
    <lineage>
        <taxon>Bacteria</taxon>
        <taxon>Pseudomonadati</taxon>
        <taxon>Pseudomonadota</taxon>
        <taxon>Alphaproteobacteria</taxon>
        <taxon>Rhodospirillales</taxon>
        <taxon>Rhodospirillaceae</taxon>
        <taxon>Marinibaculum</taxon>
    </lineage>
</organism>
<evidence type="ECO:0000256" key="2">
    <source>
        <dbReference type="ARBA" id="ARBA00011062"/>
    </source>
</evidence>
<sequence>MRILVTNDDGIHAPGLKTLEKIAKELTRDVWVVAPESEQSGSSHSLTIHLPLRVRRLSARRFAVSGTPTDCVAMGVHQVIPGRKPDLVLSGVNRGTNMGDDVTYSGTIAAAMEGCLLKIPSVALSQMVKPGQSVKWATAAHHAPPVLRALLKEGWPEGVLMNVNFPDVLHTKVTGVEVCPQGERDYSDMVIDERTDARGNLYYWLGFRRVTGEPQARTDLAQVWGGGIAVTPLQLNLTHRGTMRSLKKAFENKNFGDIASE</sequence>
<comment type="catalytic activity">
    <reaction evidence="1 7">
        <text>a ribonucleoside 5'-phosphate + H2O = a ribonucleoside + phosphate</text>
        <dbReference type="Rhea" id="RHEA:12484"/>
        <dbReference type="ChEBI" id="CHEBI:15377"/>
        <dbReference type="ChEBI" id="CHEBI:18254"/>
        <dbReference type="ChEBI" id="CHEBI:43474"/>
        <dbReference type="ChEBI" id="CHEBI:58043"/>
        <dbReference type="EC" id="3.1.3.5"/>
    </reaction>
</comment>
<dbReference type="HAMAP" id="MF_00060">
    <property type="entry name" value="SurE"/>
    <property type="match status" value="1"/>
</dbReference>
<dbReference type="Proteomes" id="UP001595528">
    <property type="component" value="Unassembled WGS sequence"/>
</dbReference>
<evidence type="ECO:0000256" key="5">
    <source>
        <dbReference type="ARBA" id="ARBA00022741"/>
    </source>
</evidence>
<feature type="binding site" evidence="7">
    <location>
        <position position="9"/>
    </location>
    <ligand>
        <name>a divalent metal cation</name>
        <dbReference type="ChEBI" id="CHEBI:60240"/>
    </ligand>
</feature>
<feature type="domain" description="Survival protein SurE-like phosphatase/nucleotidase" evidence="8">
    <location>
        <begin position="3"/>
        <end position="187"/>
    </location>
</feature>
<dbReference type="SUPFAM" id="SSF64167">
    <property type="entry name" value="SurE-like"/>
    <property type="match status" value="1"/>
</dbReference>
<comment type="caution">
    <text evidence="9">The sequence shown here is derived from an EMBL/GenBank/DDBJ whole genome shotgun (WGS) entry which is preliminary data.</text>
</comment>
<accession>A0ABV7KWG8</accession>
<evidence type="ECO:0000259" key="8">
    <source>
        <dbReference type="Pfam" id="PF01975"/>
    </source>
</evidence>
<evidence type="ECO:0000313" key="9">
    <source>
        <dbReference type="EMBL" id="MFC3226672.1"/>
    </source>
</evidence>
<feature type="binding site" evidence="7">
    <location>
        <position position="40"/>
    </location>
    <ligand>
        <name>a divalent metal cation</name>
        <dbReference type="ChEBI" id="CHEBI:60240"/>
    </ligand>
</feature>
<keyword evidence="6 7" id="KW-0378">Hydrolase</keyword>
<gene>
    <name evidence="7 9" type="primary">surE</name>
    <name evidence="9" type="ORF">ACFOGJ_05480</name>
</gene>
<dbReference type="NCBIfam" id="NF001490">
    <property type="entry name" value="PRK00346.1-4"/>
    <property type="match status" value="1"/>
</dbReference>
<dbReference type="GO" id="GO:0008254">
    <property type="term" value="F:3'-nucleotidase activity"/>
    <property type="evidence" value="ECO:0007669"/>
    <property type="project" value="UniProtKB-EC"/>
</dbReference>
<dbReference type="PANTHER" id="PTHR30457">
    <property type="entry name" value="5'-NUCLEOTIDASE SURE"/>
    <property type="match status" value="1"/>
</dbReference>
<dbReference type="EC" id="3.1.3.5" evidence="7"/>
<proteinExistence type="inferred from homology"/>
<dbReference type="PANTHER" id="PTHR30457:SF12">
    <property type="entry name" value="5'_3'-NUCLEOTIDASE SURE"/>
    <property type="match status" value="1"/>
</dbReference>
<keyword evidence="3 7" id="KW-0963">Cytoplasm</keyword>
<protein>
    <recommendedName>
        <fullName evidence="7">5'-nucleotidase SurE</fullName>
        <ecNumber evidence="7">3.1.3.5</ecNumber>
    </recommendedName>
    <alternativeName>
        <fullName evidence="7">Nucleoside 5'-monophosphate phosphohydrolase</fullName>
    </alternativeName>
</protein>
<evidence type="ECO:0000256" key="1">
    <source>
        <dbReference type="ARBA" id="ARBA00000815"/>
    </source>
</evidence>
<reference evidence="10" key="1">
    <citation type="journal article" date="2019" name="Int. J. Syst. Evol. Microbiol.">
        <title>The Global Catalogue of Microorganisms (GCM) 10K type strain sequencing project: providing services to taxonomists for standard genome sequencing and annotation.</title>
        <authorList>
            <consortium name="The Broad Institute Genomics Platform"/>
            <consortium name="The Broad Institute Genome Sequencing Center for Infectious Disease"/>
            <person name="Wu L."/>
            <person name="Ma J."/>
        </authorList>
    </citation>
    <scope>NUCLEOTIDE SEQUENCE [LARGE SCALE GENOMIC DNA]</scope>
    <source>
        <strain evidence="10">KCTC 42964</strain>
    </source>
</reference>
<comment type="similarity">
    <text evidence="2 7">Belongs to the SurE nucleotidase family.</text>
</comment>
<dbReference type="RefSeq" id="WP_379898752.1">
    <property type="nucleotide sequence ID" value="NZ_JBHRTR010000015.1"/>
</dbReference>
<dbReference type="InterPro" id="IPR030048">
    <property type="entry name" value="SurE"/>
</dbReference>
<dbReference type="InterPro" id="IPR036523">
    <property type="entry name" value="SurE-like_sf"/>
</dbReference>
<evidence type="ECO:0000256" key="4">
    <source>
        <dbReference type="ARBA" id="ARBA00022723"/>
    </source>
</evidence>
<comment type="cofactor">
    <cofactor evidence="7">
        <name>a divalent metal cation</name>
        <dbReference type="ChEBI" id="CHEBI:60240"/>
    </cofactor>
    <text evidence="7">Binds 1 divalent metal cation per subunit.</text>
</comment>
<evidence type="ECO:0000256" key="7">
    <source>
        <dbReference type="HAMAP-Rule" id="MF_00060"/>
    </source>
</evidence>
<dbReference type="InterPro" id="IPR002828">
    <property type="entry name" value="SurE-like_Pase/nucleotidase"/>
</dbReference>
<evidence type="ECO:0000313" key="10">
    <source>
        <dbReference type="Proteomes" id="UP001595528"/>
    </source>
</evidence>
<keyword evidence="4 7" id="KW-0479">Metal-binding</keyword>
<dbReference type="EMBL" id="JBHRTR010000015">
    <property type="protein sequence ID" value="MFC3226672.1"/>
    <property type="molecule type" value="Genomic_DNA"/>
</dbReference>
<feature type="binding site" evidence="7">
    <location>
        <position position="93"/>
    </location>
    <ligand>
        <name>a divalent metal cation</name>
        <dbReference type="ChEBI" id="CHEBI:60240"/>
    </ligand>
</feature>
<dbReference type="Pfam" id="PF01975">
    <property type="entry name" value="SurE"/>
    <property type="match status" value="1"/>
</dbReference>
<keyword evidence="5 7" id="KW-0547">Nucleotide-binding</keyword>
<comment type="subcellular location">
    <subcellularLocation>
        <location evidence="7">Cytoplasm</location>
    </subcellularLocation>
</comment>
<evidence type="ECO:0000256" key="3">
    <source>
        <dbReference type="ARBA" id="ARBA00022490"/>
    </source>
</evidence>
<dbReference type="NCBIfam" id="TIGR00087">
    <property type="entry name" value="surE"/>
    <property type="match status" value="1"/>
</dbReference>
<dbReference type="Gene3D" id="3.40.1210.10">
    <property type="entry name" value="Survival protein SurE-like phosphatase/nucleotidase"/>
    <property type="match status" value="1"/>
</dbReference>
<comment type="function">
    <text evidence="7">Nucleotidase that shows phosphatase activity on nucleoside 5'-monophosphates.</text>
</comment>
<feature type="binding site" evidence="7">
    <location>
        <position position="8"/>
    </location>
    <ligand>
        <name>a divalent metal cation</name>
        <dbReference type="ChEBI" id="CHEBI:60240"/>
    </ligand>
</feature>
<name>A0ABV7KWG8_9PROT</name>
<evidence type="ECO:0000256" key="6">
    <source>
        <dbReference type="ARBA" id="ARBA00022801"/>
    </source>
</evidence>
<keyword evidence="10" id="KW-1185">Reference proteome</keyword>